<dbReference type="GO" id="GO:0009099">
    <property type="term" value="P:L-valine biosynthetic process"/>
    <property type="evidence" value="ECO:0007669"/>
    <property type="project" value="TreeGrafter"/>
</dbReference>
<dbReference type="InterPro" id="IPR036397">
    <property type="entry name" value="RNaseH_sf"/>
</dbReference>
<feature type="transmembrane region" description="Helical" evidence="11">
    <location>
        <begin position="493"/>
        <end position="514"/>
    </location>
</feature>
<dbReference type="PANTHER" id="PTHR11825:SF39">
    <property type="entry name" value="BRANCHED-CHAIN-AMINO-ACID AMINOTRANSFERASE, MITOCHONDRIAL"/>
    <property type="match status" value="1"/>
</dbReference>
<keyword evidence="8 9" id="KW-0238">DNA-binding</keyword>
<dbReference type="SMART" id="SM00692">
    <property type="entry name" value="DM3"/>
    <property type="match status" value="1"/>
</dbReference>
<dbReference type="InterPro" id="IPR043131">
    <property type="entry name" value="BCAT-like_N"/>
</dbReference>
<evidence type="ECO:0000313" key="14">
    <source>
        <dbReference type="Proteomes" id="UP001460270"/>
    </source>
</evidence>
<dbReference type="PANTHER" id="PTHR11825">
    <property type="entry name" value="SUBGROUP IIII AMINOTRANSFERASE"/>
    <property type="match status" value="1"/>
</dbReference>
<dbReference type="SUPFAM" id="SSF56752">
    <property type="entry name" value="D-aminoacid aminotransferase-like PLP-dependent enzymes"/>
    <property type="match status" value="2"/>
</dbReference>
<evidence type="ECO:0000313" key="13">
    <source>
        <dbReference type="EMBL" id="KAK7938275.1"/>
    </source>
</evidence>
<evidence type="ECO:0000256" key="6">
    <source>
        <dbReference type="ARBA" id="ARBA00022833"/>
    </source>
</evidence>
<dbReference type="Proteomes" id="UP001460270">
    <property type="component" value="Unassembled WGS sequence"/>
</dbReference>
<dbReference type="Gene3D" id="3.30.420.10">
    <property type="entry name" value="Ribonuclease H-like superfamily/Ribonuclease H"/>
    <property type="match status" value="1"/>
</dbReference>
<dbReference type="Gene3D" id="3.30.470.10">
    <property type="match status" value="1"/>
</dbReference>
<accession>A0AAW0PRT4</accession>
<comment type="cofactor">
    <cofactor evidence="1">
        <name>pyridoxal 5'-phosphate</name>
        <dbReference type="ChEBI" id="CHEBI:597326"/>
    </cofactor>
</comment>
<dbReference type="InterPro" id="IPR006612">
    <property type="entry name" value="THAP_Znf"/>
</dbReference>
<feature type="compositionally biased region" description="Basic and acidic residues" evidence="10">
    <location>
        <begin position="84"/>
        <end position="108"/>
    </location>
</feature>
<evidence type="ECO:0000259" key="12">
    <source>
        <dbReference type="PROSITE" id="PS50950"/>
    </source>
</evidence>
<dbReference type="InterPro" id="IPR012337">
    <property type="entry name" value="RNaseH-like_sf"/>
</dbReference>
<keyword evidence="5 9" id="KW-0863">Zinc-finger</keyword>
<dbReference type="GO" id="GO:0003677">
    <property type="term" value="F:DNA binding"/>
    <property type="evidence" value="ECO:0007669"/>
    <property type="project" value="UniProtKB-UniRule"/>
</dbReference>
<dbReference type="AlphaFoldDB" id="A0AAW0PRT4"/>
<comment type="similarity">
    <text evidence="2">Belongs to the class-IV pyridoxal-phosphate-dependent aminotransferase family.</text>
</comment>
<dbReference type="InterPro" id="IPR036038">
    <property type="entry name" value="Aminotransferase-like"/>
</dbReference>
<keyword evidence="4" id="KW-0479">Metal-binding</keyword>
<protein>
    <recommendedName>
        <fullName evidence="3">branched-chain-amino-acid transaminase</fullName>
        <ecNumber evidence="3">2.6.1.42</ecNumber>
    </recommendedName>
</protein>
<dbReference type="SUPFAM" id="SSF57716">
    <property type="entry name" value="Glucocorticoid receptor-like (DNA-binding domain)"/>
    <property type="match status" value="1"/>
</dbReference>
<evidence type="ECO:0000256" key="1">
    <source>
        <dbReference type="ARBA" id="ARBA00001933"/>
    </source>
</evidence>
<evidence type="ECO:0000256" key="2">
    <source>
        <dbReference type="ARBA" id="ARBA00009320"/>
    </source>
</evidence>
<dbReference type="GO" id="GO:0008270">
    <property type="term" value="F:zinc ion binding"/>
    <property type="evidence" value="ECO:0007669"/>
    <property type="project" value="UniProtKB-KW"/>
</dbReference>
<keyword evidence="11" id="KW-1133">Transmembrane helix</keyword>
<keyword evidence="7" id="KW-0663">Pyridoxal phosphate</keyword>
<keyword evidence="6" id="KW-0862">Zinc</keyword>
<evidence type="ECO:0000256" key="5">
    <source>
        <dbReference type="ARBA" id="ARBA00022771"/>
    </source>
</evidence>
<dbReference type="SMART" id="SM00980">
    <property type="entry name" value="THAP"/>
    <property type="match status" value="1"/>
</dbReference>
<evidence type="ECO:0000256" key="3">
    <source>
        <dbReference type="ARBA" id="ARBA00013053"/>
    </source>
</evidence>
<dbReference type="PROSITE" id="PS50950">
    <property type="entry name" value="ZF_THAP"/>
    <property type="match status" value="1"/>
</dbReference>
<feature type="transmembrane region" description="Helical" evidence="11">
    <location>
        <begin position="464"/>
        <end position="486"/>
    </location>
</feature>
<keyword evidence="11" id="KW-0812">Transmembrane</keyword>
<proteinExistence type="inferred from homology"/>
<evidence type="ECO:0000256" key="11">
    <source>
        <dbReference type="SAM" id="Phobius"/>
    </source>
</evidence>
<dbReference type="SUPFAM" id="SSF53098">
    <property type="entry name" value="Ribonuclease H-like"/>
    <property type="match status" value="1"/>
</dbReference>
<evidence type="ECO:0000256" key="7">
    <source>
        <dbReference type="ARBA" id="ARBA00022898"/>
    </source>
</evidence>
<feature type="region of interest" description="Disordered" evidence="10">
    <location>
        <begin position="79"/>
        <end position="141"/>
    </location>
</feature>
<dbReference type="GO" id="GO:0009098">
    <property type="term" value="P:L-leucine biosynthetic process"/>
    <property type="evidence" value="ECO:0007669"/>
    <property type="project" value="TreeGrafter"/>
</dbReference>
<evidence type="ECO:0000256" key="8">
    <source>
        <dbReference type="ARBA" id="ARBA00023125"/>
    </source>
</evidence>
<dbReference type="GO" id="GO:0004084">
    <property type="term" value="F:branched-chain-amino-acid transaminase activity"/>
    <property type="evidence" value="ECO:0007669"/>
    <property type="project" value="UniProtKB-EC"/>
</dbReference>
<gene>
    <name evidence="13" type="ORF">WMY93_001601</name>
</gene>
<feature type="compositionally biased region" description="Polar residues" evidence="10">
    <location>
        <begin position="109"/>
        <end position="122"/>
    </location>
</feature>
<dbReference type="GO" id="GO:0005739">
    <property type="term" value="C:mitochondrion"/>
    <property type="evidence" value="ECO:0007669"/>
    <property type="project" value="TreeGrafter"/>
</dbReference>
<sequence length="968" mass="109291">MGRYKCCADNCESSSESDIKFFKFPLYNPKKLRRWLSSMGREDWTPSRFSVLCIHHFEEKHVDRTGKCITLREEAVPTVFNPQEENREEERESREGEKVDLRRAEQQKQRQSPEQIPVQTRVQTQTKAKTGTRTRTETRRLEAQVSEPWSVIVDEELLKIHSFPHFFHGNYCASQDIHWAPDKPSSEETENPTDVIEVTGPWQWLTLDVRGPLPQTSSGHRFVLSLSDVFSKWLEAFPLESLLPEHVVRHLLDVIGHFGFPVRILSRLPLRPSNRLVQELSEQNPSDWDLLLPAKVFTFCCEENPSTENGLLLYCAAAARSPTAPPRTADKRGAEVQLQVDFPLVVHHRQTGTVDQSSQQSRPQTLTAALSVRRPLTACLPLYIFATHFASLCTLRPTHCCLFSTTHCCLFFTFLPLTAASLCTFDHSLLPSLYVFATHCCLSVHFATHCCLSLYTFATHCLSLYFLPLTAPLSVLLPLALLSLYFTTHCCSLYHSLLLTAVPSLYTLPLTAAFSTTHCCLSLHFATHLLLSDIRHSLCLSVRFCTTLLSLSFATHCCSLCTLDHHCASLCTFSLTAASLTFNHYCCLSTTHCCLSLTFATHCCLSLYTFATHCCLSLYIFTTHCCLSLYIFTTRCCLSLLVQELSEQNPSDWDLLLPAKVFRFCCEENPSTGERPFTLLCCSGTEPHSAPEDSSWTTIGSEAIVQQRRRWQRSERFSVAGDWSRPFHRWAQCASAAHSRRRTCRGVLHFSSAQTGLFVSGFWETLFRSHVGDKLEREQRLGQASHPALPEPVAAPGLLRAALLHRVVRGDEGVPRSGQSHSSVQAMLNMERMHRSAERSCLPAFDKSELLKCIKKLVELDQDWVPFSQTASLYIRPTFIGTEGEFSVVERTLNMQELLEALDQGRVLEVFGAGTACVVCPVGSLLYKGKTFEIPTMKNGPDLAKRFYKELTDIQYGRTKSDWAPLVV</sequence>
<evidence type="ECO:0000256" key="9">
    <source>
        <dbReference type="PROSITE-ProRule" id="PRU00309"/>
    </source>
</evidence>
<dbReference type="InterPro" id="IPR005786">
    <property type="entry name" value="B_amino_transII"/>
</dbReference>
<keyword evidence="14" id="KW-1185">Reference proteome</keyword>
<organism evidence="13 14">
    <name type="scientific">Mugilogobius chulae</name>
    <name type="common">yellowstripe goby</name>
    <dbReference type="NCBI Taxonomy" id="88201"/>
    <lineage>
        <taxon>Eukaryota</taxon>
        <taxon>Metazoa</taxon>
        <taxon>Chordata</taxon>
        <taxon>Craniata</taxon>
        <taxon>Vertebrata</taxon>
        <taxon>Euteleostomi</taxon>
        <taxon>Actinopterygii</taxon>
        <taxon>Neopterygii</taxon>
        <taxon>Teleostei</taxon>
        <taxon>Neoteleostei</taxon>
        <taxon>Acanthomorphata</taxon>
        <taxon>Gobiaria</taxon>
        <taxon>Gobiiformes</taxon>
        <taxon>Gobioidei</taxon>
        <taxon>Gobiidae</taxon>
        <taxon>Gobionellinae</taxon>
        <taxon>Mugilogobius</taxon>
    </lineage>
</organism>
<keyword evidence="11" id="KW-0472">Membrane</keyword>
<evidence type="ECO:0000256" key="10">
    <source>
        <dbReference type="SAM" id="MobiDB-lite"/>
    </source>
</evidence>
<dbReference type="EC" id="2.6.1.42" evidence="3"/>
<comment type="caution">
    <text evidence="13">The sequence shown here is derived from an EMBL/GenBank/DDBJ whole genome shotgun (WGS) entry which is preliminary data.</text>
</comment>
<evidence type="ECO:0000256" key="4">
    <source>
        <dbReference type="ARBA" id="ARBA00022723"/>
    </source>
</evidence>
<dbReference type="EMBL" id="JBBPFD010000002">
    <property type="protein sequence ID" value="KAK7938275.1"/>
    <property type="molecule type" value="Genomic_DNA"/>
</dbReference>
<feature type="compositionally biased region" description="Low complexity" evidence="10">
    <location>
        <begin position="123"/>
        <end position="133"/>
    </location>
</feature>
<feature type="domain" description="THAP-type" evidence="12">
    <location>
        <begin position="1"/>
        <end position="80"/>
    </location>
</feature>
<reference evidence="14" key="1">
    <citation type="submission" date="2024-04" db="EMBL/GenBank/DDBJ databases">
        <title>Salinicola lusitanus LLJ914,a marine bacterium isolated from the Okinawa Trough.</title>
        <authorList>
            <person name="Li J."/>
        </authorList>
    </citation>
    <scope>NUCLEOTIDE SEQUENCE [LARGE SCALE GENOMIC DNA]</scope>
</reference>
<name>A0AAW0PRT4_9GOBI</name>